<dbReference type="RefSeq" id="WP_190918815.1">
    <property type="nucleotide sequence ID" value="NZ_JACXIZ010000023.1"/>
</dbReference>
<keyword evidence="4" id="KW-1185">Reference proteome</keyword>
<feature type="chain" id="PRO_5037885803" evidence="2">
    <location>
        <begin position="29"/>
        <end position="76"/>
    </location>
</feature>
<evidence type="ECO:0000313" key="4">
    <source>
        <dbReference type="Proteomes" id="UP000621560"/>
    </source>
</evidence>
<keyword evidence="2" id="KW-0732">Signal</keyword>
<gene>
    <name evidence="3" type="ORF">IDH44_14515</name>
</gene>
<accession>A0A927BV13</accession>
<sequence>MNQASNKRKWLTSLMTAMMSLALVLALAACGGGNDMNNAGTTTPDNGTTAPANDGMTTPTDPGMDAPADGGMTPAP</sequence>
<dbReference type="PROSITE" id="PS51257">
    <property type="entry name" value="PROKAR_LIPOPROTEIN"/>
    <property type="match status" value="1"/>
</dbReference>
<dbReference type="EMBL" id="JACXIZ010000023">
    <property type="protein sequence ID" value="MBD2846411.1"/>
    <property type="molecule type" value="Genomic_DNA"/>
</dbReference>
<name>A0A927BV13_9BACL</name>
<proteinExistence type="predicted"/>
<feature type="signal peptide" evidence="2">
    <location>
        <begin position="1"/>
        <end position="28"/>
    </location>
</feature>
<organism evidence="3 4">
    <name type="scientific">Paenibacillus sabuli</name>
    <dbReference type="NCBI Taxonomy" id="2772509"/>
    <lineage>
        <taxon>Bacteria</taxon>
        <taxon>Bacillati</taxon>
        <taxon>Bacillota</taxon>
        <taxon>Bacilli</taxon>
        <taxon>Bacillales</taxon>
        <taxon>Paenibacillaceae</taxon>
        <taxon>Paenibacillus</taxon>
    </lineage>
</organism>
<dbReference type="AlphaFoldDB" id="A0A927BV13"/>
<evidence type="ECO:0000313" key="3">
    <source>
        <dbReference type="EMBL" id="MBD2846411.1"/>
    </source>
</evidence>
<dbReference type="Proteomes" id="UP000621560">
    <property type="component" value="Unassembled WGS sequence"/>
</dbReference>
<comment type="caution">
    <text evidence="3">The sequence shown here is derived from an EMBL/GenBank/DDBJ whole genome shotgun (WGS) entry which is preliminary data.</text>
</comment>
<feature type="region of interest" description="Disordered" evidence="1">
    <location>
        <begin position="33"/>
        <end position="76"/>
    </location>
</feature>
<evidence type="ECO:0000256" key="1">
    <source>
        <dbReference type="SAM" id="MobiDB-lite"/>
    </source>
</evidence>
<protein>
    <submittedName>
        <fullName evidence="3">Uncharacterized protein</fullName>
    </submittedName>
</protein>
<feature type="compositionally biased region" description="Polar residues" evidence="1">
    <location>
        <begin position="35"/>
        <end position="60"/>
    </location>
</feature>
<evidence type="ECO:0000256" key="2">
    <source>
        <dbReference type="SAM" id="SignalP"/>
    </source>
</evidence>
<reference evidence="3" key="1">
    <citation type="submission" date="2020-09" db="EMBL/GenBank/DDBJ databases">
        <title>A novel bacterium of genus Paenibacillus, isolated from South China Sea.</title>
        <authorList>
            <person name="Huang H."/>
            <person name="Mo K."/>
            <person name="Hu Y."/>
        </authorList>
    </citation>
    <scope>NUCLEOTIDE SEQUENCE</scope>
    <source>
        <strain evidence="3">IB182496</strain>
    </source>
</reference>